<protein>
    <submittedName>
        <fullName evidence="2">Uncharacterized protein</fullName>
    </submittedName>
</protein>
<evidence type="ECO:0000313" key="3">
    <source>
        <dbReference type="Proteomes" id="UP001370348"/>
    </source>
</evidence>
<feature type="transmembrane region" description="Helical" evidence="1">
    <location>
        <begin position="6"/>
        <end position="28"/>
    </location>
</feature>
<dbReference type="Proteomes" id="UP001370348">
    <property type="component" value="Chromosome"/>
</dbReference>
<sequence>MAQDLVDIAGVVFSLFGTSAMVFIIVWWDERRLSPERLERAWPASTRLASAVAFGPFCLPVHFWRTRRSVVGILTGILYSAGVLAINFGFLALLDYILSQFS</sequence>
<keyword evidence="1" id="KW-0472">Membrane</keyword>
<evidence type="ECO:0000256" key="1">
    <source>
        <dbReference type="SAM" id="Phobius"/>
    </source>
</evidence>
<organism evidence="2 3">
    <name type="scientific">Pendulispora albinea</name>
    <dbReference type="NCBI Taxonomy" id="2741071"/>
    <lineage>
        <taxon>Bacteria</taxon>
        <taxon>Pseudomonadati</taxon>
        <taxon>Myxococcota</taxon>
        <taxon>Myxococcia</taxon>
        <taxon>Myxococcales</taxon>
        <taxon>Sorangiineae</taxon>
        <taxon>Pendulisporaceae</taxon>
        <taxon>Pendulispora</taxon>
    </lineage>
</organism>
<keyword evidence="3" id="KW-1185">Reference proteome</keyword>
<dbReference type="RefSeq" id="WP_394828880.1">
    <property type="nucleotide sequence ID" value="NZ_CP089984.1"/>
</dbReference>
<feature type="transmembrane region" description="Helical" evidence="1">
    <location>
        <begin position="77"/>
        <end position="98"/>
    </location>
</feature>
<keyword evidence="1" id="KW-0812">Transmembrane</keyword>
<dbReference type="EMBL" id="CP089984">
    <property type="protein sequence ID" value="WXB19257.1"/>
    <property type="molecule type" value="Genomic_DNA"/>
</dbReference>
<name>A0ABZ2M9T7_9BACT</name>
<proteinExistence type="predicted"/>
<keyword evidence="1" id="KW-1133">Transmembrane helix</keyword>
<accession>A0ABZ2M9T7</accession>
<evidence type="ECO:0000313" key="2">
    <source>
        <dbReference type="EMBL" id="WXB19257.1"/>
    </source>
</evidence>
<reference evidence="2 3" key="1">
    <citation type="submission" date="2021-12" db="EMBL/GenBank/DDBJ databases">
        <title>Discovery of the Pendulisporaceae a myxobacterial family with distinct sporulation behavior and unique specialized metabolism.</title>
        <authorList>
            <person name="Garcia R."/>
            <person name="Popoff A."/>
            <person name="Bader C.D."/>
            <person name="Loehr J."/>
            <person name="Walesch S."/>
            <person name="Walt C."/>
            <person name="Boldt J."/>
            <person name="Bunk B."/>
            <person name="Haeckl F.J.F.P.J."/>
            <person name="Gunesch A.P."/>
            <person name="Birkelbach J."/>
            <person name="Nuebel U."/>
            <person name="Pietschmann T."/>
            <person name="Bach T."/>
            <person name="Mueller R."/>
        </authorList>
    </citation>
    <scope>NUCLEOTIDE SEQUENCE [LARGE SCALE GENOMIC DNA]</scope>
    <source>
        <strain evidence="2 3">MSr11954</strain>
    </source>
</reference>
<gene>
    <name evidence="2" type="ORF">LZC94_18730</name>
</gene>
<feature type="transmembrane region" description="Helical" evidence="1">
    <location>
        <begin position="48"/>
        <end position="65"/>
    </location>
</feature>